<dbReference type="AlphaFoldDB" id="A0A9W8MDG9"/>
<evidence type="ECO:0000313" key="1">
    <source>
        <dbReference type="EMBL" id="KAJ2924624.1"/>
    </source>
</evidence>
<dbReference type="Gene3D" id="3.80.10.10">
    <property type="entry name" value="Ribonuclease Inhibitor"/>
    <property type="match status" value="1"/>
</dbReference>
<dbReference type="Proteomes" id="UP001140091">
    <property type="component" value="Unassembled WGS sequence"/>
</dbReference>
<accession>A0A9W8MDG9</accession>
<dbReference type="SUPFAM" id="SSF52047">
    <property type="entry name" value="RNI-like"/>
    <property type="match status" value="1"/>
</dbReference>
<sequence>MHDLLRHCCQGVESLTLDLFAEDFFGDPYAPAFLDLTRSKFRLPRLHTLTLQKAIPNALNILEVLHAPDLVSLAIQLEPKSSNEIEAEGLPPKILYFIIESQRQNALRSLKISEGSFNAREMAELLCNLPSLSHLSLDNVQFDDVRGPFGKLADKDGSHHLPKLEVLELRRLSPNFDFEALSEFMLCRRQSDYASRHGYTFDRPDTLKEVTVTFRKTTQLKEHKYDDDAAINALRRSCGMMVTVGPREYDEDCEVCSLVYY</sequence>
<dbReference type="InterPro" id="IPR032675">
    <property type="entry name" value="LRR_dom_sf"/>
</dbReference>
<feature type="non-terminal residue" evidence="1">
    <location>
        <position position="261"/>
    </location>
</feature>
<keyword evidence="2" id="KW-1185">Reference proteome</keyword>
<protein>
    <submittedName>
        <fullName evidence="1">Uncharacterized protein</fullName>
    </submittedName>
</protein>
<dbReference type="OrthoDB" id="10299787at2759"/>
<evidence type="ECO:0000313" key="2">
    <source>
        <dbReference type="Proteomes" id="UP001140091"/>
    </source>
</evidence>
<dbReference type="EMBL" id="JANBPK010001212">
    <property type="protein sequence ID" value="KAJ2924624.1"/>
    <property type="molecule type" value="Genomic_DNA"/>
</dbReference>
<proteinExistence type="predicted"/>
<organism evidence="1 2">
    <name type="scientific">Candolleomyces eurysporus</name>
    <dbReference type="NCBI Taxonomy" id="2828524"/>
    <lineage>
        <taxon>Eukaryota</taxon>
        <taxon>Fungi</taxon>
        <taxon>Dikarya</taxon>
        <taxon>Basidiomycota</taxon>
        <taxon>Agaricomycotina</taxon>
        <taxon>Agaricomycetes</taxon>
        <taxon>Agaricomycetidae</taxon>
        <taxon>Agaricales</taxon>
        <taxon>Agaricineae</taxon>
        <taxon>Psathyrellaceae</taxon>
        <taxon>Candolleomyces</taxon>
    </lineage>
</organism>
<reference evidence="1" key="1">
    <citation type="submission" date="2022-06" db="EMBL/GenBank/DDBJ databases">
        <title>Genome Sequence of Candolleomyces eurysporus.</title>
        <authorList>
            <person name="Buettner E."/>
        </authorList>
    </citation>
    <scope>NUCLEOTIDE SEQUENCE</scope>
    <source>
        <strain evidence="1">VTCC 930004</strain>
    </source>
</reference>
<name>A0A9W8MDG9_9AGAR</name>
<comment type="caution">
    <text evidence="1">The sequence shown here is derived from an EMBL/GenBank/DDBJ whole genome shotgun (WGS) entry which is preliminary data.</text>
</comment>
<gene>
    <name evidence="1" type="ORF">H1R20_g12478</name>
</gene>